<dbReference type="AlphaFoldDB" id="A0AAD9WLG2"/>
<dbReference type="Gene3D" id="3.30.420.10">
    <property type="entry name" value="Ribonuclease H-like superfamily/Ribonuclease H"/>
    <property type="match status" value="1"/>
</dbReference>
<dbReference type="InterPro" id="IPR026960">
    <property type="entry name" value="RVT-Znf"/>
</dbReference>
<dbReference type="Pfam" id="PF13456">
    <property type="entry name" value="RVT_3"/>
    <property type="match status" value="1"/>
</dbReference>
<dbReference type="GO" id="GO:0004523">
    <property type="term" value="F:RNA-DNA hybrid ribonuclease activity"/>
    <property type="evidence" value="ECO:0007669"/>
    <property type="project" value="InterPro"/>
</dbReference>
<gene>
    <name evidence="4" type="ORF">Ddye_029414</name>
</gene>
<feature type="domain" description="RNase H type-1" evidence="2">
    <location>
        <begin position="315"/>
        <end position="421"/>
    </location>
</feature>
<dbReference type="CDD" id="cd06222">
    <property type="entry name" value="RNase_H_like"/>
    <property type="match status" value="1"/>
</dbReference>
<dbReference type="InterPro" id="IPR036397">
    <property type="entry name" value="RNaseH_sf"/>
</dbReference>
<accession>A0AAD9WLG2</accession>
<dbReference type="PANTHER" id="PTHR47074">
    <property type="entry name" value="BNAC02G40300D PROTEIN"/>
    <property type="match status" value="1"/>
</dbReference>
<organism evidence="4 5">
    <name type="scientific">Dipteronia dyeriana</name>
    <dbReference type="NCBI Taxonomy" id="168575"/>
    <lineage>
        <taxon>Eukaryota</taxon>
        <taxon>Viridiplantae</taxon>
        <taxon>Streptophyta</taxon>
        <taxon>Embryophyta</taxon>
        <taxon>Tracheophyta</taxon>
        <taxon>Spermatophyta</taxon>
        <taxon>Magnoliopsida</taxon>
        <taxon>eudicotyledons</taxon>
        <taxon>Gunneridae</taxon>
        <taxon>Pentapetalae</taxon>
        <taxon>rosids</taxon>
        <taxon>malvids</taxon>
        <taxon>Sapindales</taxon>
        <taxon>Sapindaceae</taxon>
        <taxon>Hippocastanoideae</taxon>
        <taxon>Acereae</taxon>
        <taxon>Dipteronia</taxon>
    </lineage>
</organism>
<keyword evidence="1" id="KW-0812">Transmembrane</keyword>
<dbReference type="Proteomes" id="UP001280121">
    <property type="component" value="Unassembled WGS sequence"/>
</dbReference>
<sequence length="452" mass="50552">MHTLKRQKNGWKGALVLKLDVSKEYDRVEWSLLSGMMAERSGDLVGFKCNKLGPKISHLFFVDDIMIFTRASVRDCHAIKNVYNVYSKASGQRVNFQKSAMCVSRRVSKRMVVALAMIIGVLLVDGNSSNSYLWRSFLWGQEIVLVGSQWRIGDGTSVQSLKLANGGWNEVLIRESFFPEETSLILSIPFSFRPTPDKLVWHFDKFGSYSVRSDYHLAMSLFPNPSSSGISEAESWWKYLWQMHVPAKVKLLIWRACHDWVPTLLNLAKRGVNVAHLCQSNLSTRTISNSSESSWQPPEDGLVKVNTDVAIDKVCGIIIRDNFGEVLASSAHQFFAQYPPTMAEAAVVLRGLYFVRDLGLLPCMVKTDAQMVVKTIEADKVPLSDLGLIIGDIIMFLGDYSGCSVVFTPRKNNTAAYGLAKIGLSISCDLFWMEEVPPSVVPFVKGDYPGRV</sequence>
<evidence type="ECO:0000259" key="3">
    <source>
        <dbReference type="Pfam" id="PF13966"/>
    </source>
</evidence>
<proteinExistence type="predicted"/>
<evidence type="ECO:0008006" key="6">
    <source>
        <dbReference type="Google" id="ProtNLM"/>
    </source>
</evidence>
<evidence type="ECO:0000256" key="1">
    <source>
        <dbReference type="SAM" id="Phobius"/>
    </source>
</evidence>
<dbReference type="GO" id="GO:0003676">
    <property type="term" value="F:nucleic acid binding"/>
    <property type="evidence" value="ECO:0007669"/>
    <property type="project" value="InterPro"/>
</dbReference>
<dbReference type="Pfam" id="PF13966">
    <property type="entry name" value="zf-RVT"/>
    <property type="match status" value="1"/>
</dbReference>
<evidence type="ECO:0000313" key="4">
    <source>
        <dbReference type="EMBL" id="KAK2634622.1"/>
    </source>
</evidence>
<comment type="caution">
    <text evidence="4">The sequence shown here is derived from an EMBL/GenBank/DDBJ whole genome shotgun (WGS) entry which is preliminary data.</text>
</comment>
<reference evidence="4" key="1">
    <citation type="journal article" date="2023" name="Plant J.">
        <title>Genome sequences and population genomics provide insights into the demographic history, inbreeding, and mutation load of two 'living fossil' tree species of Dipteronia.</title>
        <authorList>
            <person name="Feng Y."/>
            <person name="Comes H.P."/>
            <person name="Chen J."/>
            <person name="Zhu S."/>
            <person name="Lu R."/>
            <person name="Zhang X."/>
            <person name="Li P."/>
            <person name="Qiu J."/>
            <person name="Olsen K.M."/>
            <person name="Qiu Y."/>
        </authorList>
    </citation>
    <scope>NUCLEOTIDE SEQUENCE</scope>
    <source>
        <strain evidence="4">KIB01</strain>
    </source>
</reference>
<evidence type="ECO:0000313" key="5">
    <source>
        <dbReference type="Proteomes" id="UP001280121"/>
    </source>
</evidence>
<dbReference type="InterPro" id="IPR044730">
    <property type="entry name" value="RNase_H-like_dom_plant"/>
</dbReference>
<feature type="transmembrane region" description="Helical" evidence="1">
    <location>
        <begin position="107"/>
        <end position="124"/>
    </location>
</feature>
<dbReference type="InterPro" id="IPR002156">
    <property type="entry name" value="RNaseH_domain"/>
</dbReference>
<dbReference type="EMBL" id="JANJYI010000009">
    <property type="protein sequence ID" value="KAK2634622.1"/>
    <property type="molecule type" value="Genomic_DNA"/>
</dbReference>
<keyword evidence="5" id="KW-1185">Reference proteome</keyword>
<keyword evidence="1" id="KW-1133">Transmembrane helix</keyword>
<evidence type="ECO:0000259" key="2">
    <source>
        <dbReference type="Pfam" id="PF13456"/>
    </source>
</evidence>
<protein>
    <recommendedName>
        <fullName evidence="6">Reverse transcriptase</fullName>
    </recommendedName>
</protein>
<keyword evidence="1" id="KW-0472">Membrane</keyword>
<dbReference type="PANTHER" id="PTHR47074:SF11">
    <property type="entry name" value="REVERSE TRANSCRIPTASE-LIKE PROTEIN"/>
    <property type="match status" value="1"/>
</dbReference>
<dbReference type="InterPro" id="IPR052929">
    <property type="entry name" value="RNase_H-like_EbsB-rel"/>
</dbReference>
<name>A0AAD9WLG2_9ROSI</name>
<feature type="domain" description="Reverse transcriptase zinc-binding" evidence="3">
    <location>
        <begin position="232"/>
        <end position="279"/>
    </location>
</feature>